<dbReference type="Gene3D" id="2.130.10.30">
    <property type="entry name" value="Regulator of chromosome condensation 1/beta-lactamase-inhibitor protein II"/>
    <property type="match status" value="2"/>
</dbReference>
<organism evidence="1 2">
    <name type="scientific">Cohnella yongneupensis</name>
    <dbReference type="NCBI Taxonomy" id="425006"/>
    <lineage>
        <taxon>Bacteria</taxon>
        <taxon>Bacillati</taxon>
        <taxon>Bacillota</taxon>
        <taxon>Bacilli</taxon>
        <taxon>Bacillales</taxon>
        <taxon>Paenibacillaceae</taxon>
        <taxon>Cohnella</taxon>
    </lineage>
</organism>
<accession>A0ABW0R7N2</accession>
<name>A0ABW0R7N2_9BACL</name>
<dbReference type="EMBL" id="JBHSNC010000053">
    <property type="protein sequence ID" value="MFC5531339.1"/>
    <property type="molecule type" value="Genomic_DNA"/>
</dbReference>
<dbReference type="InterPro" id="IPR009091">
    <property type="entry name" value="RCC1/BLIP-II"/>
</dbReference>
<keyword evidence="2" id="KW-1185">Reference proteome</keyword>
<comment type="caution">
    <text evidence="1">The sequence shown here is derived from an EMBL/GenBank/DDBJ whole genome shotgun (WGS) entry which is preliminary data.</text>
</comment>
<dbReference type="PROSITE" id="PS51257">
    <property type="entry name" value="PROKAR_LIPOPROTEIN"/>
    <property type="match status" value="1"/>
</dbReference>
<reference evidence="2" key="1">
    <citation type="journal article" date="2019" name="Int. J. Syst. Evol. Microbiol.">
        <title>The Global Catalogue of Microorganisms (GCM) 10K type strain sequencing project: providing services to taxonomists for standard genome sequencing and annotation.</title>
        <authorList>
            <consortium name="The Broad Institute Genomics Platform"/>
            <consortium name="The Broad Institute Genome Sequencing Center for Infectious Disease"/>
            <person name="Wu L."/>
            <person name="Ma J."/>
        </authorList>
    </citation>
    <scope>NUCLEOTIDE SEQUENCE [LARGE SCALE GENOMIC DNA]</scope>
    <source>
        <strain evidence="2">CGMCC 1.18578</strain>
    </source>
</reference>
<dbReference type="Proteomes" id="UP001596108">
    <property type="component" value="Unassembled WGS sequence"/>
</dbReference>
<proteinExistence type="predicted"/>
<protein>
    <submittedName>
        <fullName evidence="1">Uncharacterized protein</fullName>
    </submittedName>
</protein>
<evidence type="ECO:0000313" key="1">
    <source>
        <dbReference type="EMBL" id="MFC5531339.1"/>
    </source>
</evidence>
<sequence>MKPNQVRKIYMGISLFVSFLLLAGCKYVGDVKHHPVSNLEDIEHLFSGPFLITTKGYVIIQKDQLIHANDTDDGSFETDTTKFVQIDKLDSVVKVVRGESRNFALKKNGSIWFWGEPLKYVQEGLFDSHPQVKTATKFPYADEVINLWGSGDGFIYQKKDGTVWGWKASDCQLPTNNEMASTKLVSHQELKKSQLAVHPYEWLDNAKVVGSCMTGIKSNGTVWETYDGSPYMVIGLHDIVDLQEGEDYHFSLDKNGNVWTWGTAKSDDYQLVGVDVVPIIPDSRGIKTVQKPILLMDHVMKISGAFGLKDDGTVWYLGDQSRLAMLHDIREIGGDAYKVVALANNGELFDGDPNGDSLKLYP</sequence>
<evidence type="ECO:0000313" key="2">
    <source>
        <dbReference type="Proteomes" id="UP001596108"/>
    </source>
</evidence>
<gene>
    <name evidence="1" type="ORF">ACFPQ4_18120</name>
</gene>
<dbReference type="RefSeq" id="WP_378113295.1">
    <property type="nucleotide sequence ID" value="NZ_JBHSNC010000053.1"/>
</dbReference>
<dbReference type="SUPFAM" id="SSF50985">
    <property type="entry name" value="RCC1/BLIP-II"/>
    <property type="match status" value="1"/>
</dbReference>